<dbReference type="SUPFAM" id="SSF55961">
    <property type="entry name" value="Bet v1-like"/>
    <property type="match status" value="1"/>
</dbReference>
<dbReference type="PANTHER" id="PTHR39332">
    <property type="entry name" value="BLL4707 PROTEIN"/>
    <property type="match status" value="1"/>
</dbReference>
<evidence type="ECO:0000256" key="1">
    <source>
        <dbReference type="SAM" id="SignalP"/>
    </source>
</evidence>
<reference evidence="3" key="1">
    <citation type="submission" date="2023-08" db="EMBL/GenBank/DDBJ databases">
        <title>Rhodospirillaceae gen. nov., a novel taxon isolated from the Yangtze River Yuezi River estuary sludge.</title>
        <authorList>
            <person name="Ruan L."/>
        </authorList>
    </citation>
    <scope>NUCLEOTIDE SEQUENCE [LARGE SCALE GENOMIC DNA]</scope>
    <source>
        <strain evidence="3">R-7</strain>
    </source>
</reference>
<sequence length="161" mass="16693">MKSTRIVLSATALFAVAAFGSSAMALDVKKSIDVAAAPDAVWKAIGDFCGIGAWHPAVEKCELQQKDGKTFRLLSLKGGGQILEQQAAWDDAAHSYGYTIVESPLPVSNYASTLSVAANGSGSTLTWVGTFDAKDAPDEKAIEVIGGIYDAGLAGIAEKAK</sequence>
<dbReference type="PANTHER" id="PTHR39332:SF7">
    <property type="entry name" value="SRPBCC FAMILY PROTEIN"/>
    <property type="match status" value="1"/>
</dbReference>
<accession>A0ABU0YSZ5</accession>
<dbReference type="RefSeq" id="WP_379960602.1">
    <property type="nucleotide sequence ID" value="NZ_JAUYVI010000008.1"/>
</dbReference>
<comment type="caution">
    <text evidence="2">The sequence shown here is derived from an EMBL/GenBank/DDBJ whole genome shotgun (WGS) entry which is preliminary data.</text>
</comment>
<protein>
    <submittedName>
        <fullName evidence="2">SRPBCC family protein</fullName>
    </submittedName>
</protein>
<proteinExistence type="predicted"/>
<dbReference type="EMBL" id="JAUYVI010000008">
    <property type="protein sequence ID" value="MDQ7250831.1"/>
    <property type="molecule type" value="Genomic_DNA"/>
</dbReference>
<feature type="chain" id="PRO_5046431827" evidence="1">
    <location>
        <begin position="26"/>
        <end position="161"/>
    </location>
</feature>
<dbReference type="CDD" id="cd07821">
    <property type="entry name" value="PYR_PYL_RCAR_like"/>
    <property type="match status" value="1"/>
</dbReference>
<evidence type="ECO:0000313" key="2">
    <source>
        <dbReference type="EMBL" id="MDQ7250831.1"/>
    </source>
</evidence>
<gene>
    <name evidence="2" type="ORF">Q8A70_24290</name>
</gene>
<dbReference type="Pfam" id="PF10604">
    <property type="entry name" value="Polyketide_cyc2"/>
    <property type="match status" value="1"/>
</dbReference>
<organism evidence="2 3">
    <name type="scientific">Dongia sedimenti</name>
    <dbReference type="NCBI Taxonomy" id="3064282"/>
    <lineage>
        <taxon>Bacteria</taxon>
        <taxon>Pseudomonadati</taxon>
        <taxon>Pseudomonadota</taxon>
        <taxon>Alphaproteobacteria</taxon>
        <taxon>Rhodospirillales</taxon>
        <taxon>Dongiaceae</taxon>
        <taxon>Dongia</taxon>
    </lineage>
</organism>
<dbReference type="Proteomes" id="UP001230156">
    <property type="component" value="Unassembled WGS sequence"/>
</dbReference>
<evidence type="ECO:0000313" key="3">
    <source>
        <dbReference type="Proteomes" id="UP001230156"/>
    </source>
</evidence>
<keyword evidence="1" id="KW-0732">Signal</keyword>
<dbReference type="Gene3D" id="3.30.530.20">
    <property type="match status" value="1"/>
</dbReference>
<feature type="signal peptide" evidence="1">
    <location>
        <begin position="1"/>
        <end position="25"/>
    </location>
</feature>
<dbReference type="InterPro" id="IPR019587">
    <property type="entry name" value="Polyketide_cyclase/dehydratase"/>
</dbReference>
<name>A0ABU0YSZ5_9PROT</name>
<dbReference type="InterPro" id="IPR023393">
    <property type="entry name" value="START-like_dom_sf"/>
</dbReference>
<keyword evidence="3" id="KW-1185">Reference proteome</keyword>